<keyword evidence="3" id="KW-1185">Reference proteome</keyword>
<dbReference type="EMBL" id="CP046522">
    <property type="protein sequence ID" value="QGU94897.1"/>
    <property type="molecule type" value="Genomic_DNA"/>
</dbReference>
<feature type="signal peptide" evidence="1">
    <location>
        <begin position="1"/>
        <end position="28"/>
    </location>
</feature>
<evidence type="ECO:0000313" key="2">
    <source>
        <dbReference type="EMBL" id="QGU94897.1"/>
    </source>
</evidence>
<reference evidence="2 3" key="1">
    <citation type="submission" date="2019-12" db="EMBL/GenBank/DDBJ databases">
        <title>Genome sequenceing of Clostridium bovifaecis.</title>
        <authorList>
            <person name="Yao Y."/>
        </authorList>
    </citation>
    <scope>NUCLEOTIDE SEQUENCE [LARGE SCALE GENOMIC DNA]</scope>
    <source>
        <strain evidence="2 3">BXX</strain>
    </source>
</reference>
<proteinExistence type="predicted"/>
<evidence type="ECO:0000313" key="3">
    <source>
        <dbReference type="Proteomes" id="UP000422764"/>
    </source>
</evidence>
<dbReference type="AlphaFoldDB" id="A0A6I6F2D8"/>
<sequence>MRKISKYIFLLIFIAFSFCTLNGNTVYAVNVPNEVKLAAESGLVIFKNMVSENPNNYGYLNLDEVNKTVLGDGFKIKYVNPNKLKKSDNESLSELVDDTNCWEFIALVDGKPKSFITIGKINGEYKLIQFGGNPEKFYNSFKKYNNTDDKNLEPQIIKMGNENWLIINNNIYA</sequence>
<name>A0A6I6F2D8_9CLOT</name>
<feature type="chain" id="PRO_5026354311" description="Lipoprotein" evidence="1">
    <location>
        <begin position="29"/>
        <end position="173"/>
    </location>
</feature>
<gene>
    <name evidence="2" type="ORF">GOM49_07095</name>
</gene>
<keyword evidence="1" id="KW-0732">Signal</keyword>
<evidence type="ECO:0000256" key="1">
    <source>
        <dbReference type="SAM" id="SignalP"/>
    </source>
</evidence>
<organism evidence="2 3">
    <name type="scientific">Clostridium bovifaecis</name>
    <dbReference type="NCBI Taxonomy" id="2184719"/>
    <lineage>
        <taxon>Bacteria</taxon>
        <taxon>Bacillati</taxon>
        <taxon>Bacillota</taxon>
        <taxon>Clostridia</taxon>
        <taxon>Eubacteriales</taxon>
        <taxon>Clostridiaceae</taxon>
        <taxon>Clostridium</taxon>
    </lineage>
</organism>
<accession>A0A6I6F2D8</accession>
<evidence type="ECO:0008006" key="4">
    <source>
        <dbReference type="Google" id="ProtNLM"/>
    </source>
</evidence>
<protein>
    <recommendedName>
        <fullName evidence="4">Lipoprotein</fullName>
    </recommendedName>
</protein>
<dbReference type="Proteomes" id="UP000422764">
    <property type="component" value="Chromosome"/>
</dbReference>